<keyword evidence="1" id="KW-1133">Transmembrane helix</keyword>
<accession>A0AAU2JM25</accession>
<keyword evidence="1" id="KW-0472">Membrane</keyword>
<proteinExistence type="predicted"/>
<evidence type="ECO:0000256" key="1">
    <source>
        <dbReference type="SAM" id="Phobius"/>
    </source>
</evidence>
<keyword evidence="2" id="KW-0732">Signal</keyword>
<evidence type="ECO:0000313" key="3">
    <source>
        <dbReference type="EMBL" id="WTU72503.1"/>
    </source>
</evidence>
<evidence type="ECO:0000256" key="2">
    <source>
        <dbReference type="SAM" id="SignalP"/>
    </source>
</evidence>
<dbReference type="EMBL" id="CP108264">
    <property type="protein sequence ID" value="WTU72503.1"/>
    <property type="molecule type" value="Genomic_DNA"/>
</dbReference>
<dbReference type="AlphaFoldDB" id="A0AAU2JM25"/>
<reference evidence="3" key="1">
    <citation type="submission" date="2022-10" db="EMBL/GenBank/DDBJ databases">
        <title>The complete genomes of actinobacterial strains from the NBC collection.</title>
        <authorList>
            <person name="Joergensen T.S."/>
            <person name="Alvarez Arevalo M."/>
            <person name="Sterndorff E.B."/>
            <person name="Faurdal D."/>
            <person name="Vuksanovic O."/>
            <person name="Mourched A.-S."/>
            <person name="Charusanti P."/>
            <person name="Shaw S."/>
            <person name="Blin K."/>
            <person name="Weber T."/>
        </authorList>
    </citation>
    <scope>NUCLEOTIDE SEQUENCE</scope>
    <source>
        <strain evidence="3">NBC_00049</strain>
    </source>
</reference>
<keyword evidence="1" id="KW-0812">Transmembrane</keyword>
<sequence>MKGSRAKALLSGLAAAAALVVTACGVPPSDVIEAGEPAGIVVGPSPTLSAAAAVSLYFLASGELRAYPRRIGDPSDLGAVVGQLFGGPSAGEAVTATTQLPRLTGTPVVAAGSGNGISVKLPKGVARLGQPALLQLACTLARAAESGTRDPLFTESSPAPVRTSVQVLGDGWSVAQPTDSCPAPADT</sequence>
<feature type="chain" id="PRO_5043939740" description="GerMN domain-containing protein" evidence="2">
    <location>
        <begin position="24"/>
        <end position="187"/>
    </location>
</feature>
<evidence type="ECO:0008006" key="4">
    <source>
        <dbReference type="Google" id="ProtNLM"/>
    </source>
</evidence>
<gene>
    <name evidence="3" type="ORF">OG327_03655</name>
</gene>
<feature type="transmembrane region" description="Helical" evidence="1">
    <location>
        <begin position="39"/>
        <end position="60"/>
    </location>
</feature>
<organism evidence="3">
    <name type="scientific">Streptomyces sp. NBC_00049</name>
    <dbReference type="NCBI Taxonomy" id="2903617"/>
    <lineage>
        <taxon>Bacteria</taxon>
        <taxon>Bacillati</taxon>
        <taxon>Actinomycetota</taxon>
        <taxon>Actinomycetes</taxon>
        <taxon>Kitasatosporales</taxon>
        <taxon>Streptomycetaceae</taxon>
        <taxon>Streptomyces</taxon>
    </lineage>
</organism>
<dbReference type="PROSITE" id="PS51257">
    <property type="entry name" value="PROKAR_LIPOPROTEIN"/>
    <property type="match status" value="1"/>
</dbReference>
<protein>
    <recommendedName>
        <fullName evidence="4">GerMN domain-containing protein</fullName>
    </recommendedName>
</protein>
<name>A0AAU2JM25_9ACTN</name>
<feature type="signal peptide" evidence="2">
    <location>
        <begin position="1"/>
        <end position="23"/>
    </location>
</feature>